<name>A0A3A8KUD1_9BACT</name>
<dbReference type="EMBL" id="RAWE01000001">
    <property type="protein sequence ID" value="RKH07881.1"/>
    <property type="molecule type" value="Genomic_DNA"/>
</dbReference>
<sequence length="140" mass="15683">MAARKPGGPFVATCPTRELLDQLADKWSVLLLLALSDGPVRFNALKRKVEGITQKMLGQTLRRLERNGLVERRVFATVPVTVEYEVTPLGRSLYGIVDAIRNWSIDHIGVVQKARERFDSARDREQDATGGARPMRGRGR</sequence>
<evidence type="ECO:0000313" key="6">
    <source>
        <dbReference type="EMBL" id="RKH07881.1"/>
    </source>
</evidence>
<dbReference type="Gene3D" id="1.10.10.10">
    <property type="entry name" value="Winged helix-like DNA-binding domain superfamily/Winged helix DNA-binding domain"/>
    <property type="match status" value="1"/>
</dbReference>
<dbReference type="GO" id="GO:0003677">
    <property type="term" value="F:DNA binding"/>
    <property type="evidence" value="ECO:0007669"/>
    <property type="project" value="UniProtKB-KW"/>
</dbReference>
<dbReference type="PROSITE" id="PS51118">
    <property type="entry name" value="HTH_HXLR"/>
    <property type="match status" value="1"/>
</dbReference>
<dbReference type="PANTHER" id="PTHR33204:SF18">
    <property type="entry name" value="TRANSCRIPTIONAL REGULATORY PROTEIN"/>
    <property type="match status" value="1"/>
</dbReference>
<evidence type="ECO:0000256" key="1">
    <source>
        <dbReference type="ARBA" id="ARBA00023015"/>
    </source>
</evidence>
<evidence type="ECO:0000256" key="3">
    <source>
        <dbReference type="ARBA" id="ARBA00023163"/>
    </source>
</evidence>
<dbReference type="AlphaFoldDB" id="A0A3A8KUD1"/>
<evidence type="ECO:0000256" key="4">
    <source>
        <dbReference type="SAM" id="MobiDB-lite"/>
    </source>
</evidence>
<keyword evidence="2" id="KW-0238">DNA-binding</keyword>
<keyword evidence="1" id="KW-0805">Transcription regulation</keyword>
<dbReference type="Proteomes" id="UP000268313">
    <property type="component" value="Unassembled WGS sequence"/>
</dbReference>
<dbReference type="OrthoDB" id="9800350at2"/>
<dbReference type="InterPro" id="IPR036388">
    <property type="entry name" value="WH-like_DNA-bd_sf"/>
</dbReference>
<keyword evidence="3" id="KW-0804">Transcription</keyword>
<comment type="caution">
    <text evidence="6">The sequence shown here is derived from an EMBL/GenBank/DDBJ whole genome shotgun (WGS) entry which is preliminary data.</text>
</comment>
<dbReference type="PANTHER" id="PTHR33204">
    <property type="entry name" value="TRANSCRIPTIONAL REGULATOR, MARR FAMILY"/>
    <property type="match status" value="1"/>
</dbReference>
<organism evidence="6 7">
    <name type="scientific">Corallococcus carmarthensis</name>
    <dbReference type="NCBI Taxonomy" id="2316728"/>
    <lineage>
        <taxon>Bacteria</taxon>
        <taxon>Pseudomonadati</taxon>
        <taxon>Myxococcota</taxon>
        <taxon>Myxococcia</taxon>
        <taxon>Myxococcales</taxon>
        <taxon>Cystobacterineae</taxon>
        <taxon>Myxococcaceae</taxon>
        <taxon>Corallococcus</taxon>
    </lineage>
</organism>
<dbReference type="GO" id="GO:0006355">
    <property type="term" value="P:regulation of DNA-templated transcription"/>
    <property type="evidence" value="ECO:0007669"/>
    <property type="project" value="UniProtKB-ARBA"/>
</dbReference>
<protein>
    <submittedName>
        <fullName evidence="6">Transcriptional regulator</fullName>
    </submittedName>
</protein>
<dbReference type="InterPro" id="IPR011991">
    <property type="entry name" value="ArsR-like_HTH"/>
</dbReference>
<evidence type="ECO:0000313" key="7">
    <source>
        <dbReference type="Proteomes" id="UP000268313"/>
    </source>
</evidence>
<accession>A0A3A8KUD1</accession>
<dbReference type="InterPro" id="IPR036390">
    <property type="entry name" value="WH_DNA-bd_sf"/>
</dbReference>
<keyword evidence="7" id="KW-1185">Reference proteome</keyword>
<dbReference type="SUPFAM" id="SSF46785">
    <property type="entry name" value="Winged helix' DNA-binding domain"/>
    <property type="match status" value="1"/>
</dbReference>
<dbReference type="InterPro" id="IPR002577">
    <property type="entry name" value="HTH_HxlR"/>
</dbReference>
<gene>
    <name evidence="6" type="ORF">D7X32_00300</name>
</gene>
<dbReference type="RefSeq" id="WP_120600470.1">
    <property type="nucleotide sequence ID" value="NZ_RAWE01000001.1"/>
</dbReference>
<feature type="domain" description="HTH hxlR-type" evidence="5">
    <location>
        <begin position="14"/>
        <end position="112"/>
    </location>
</feature>
<dbReference type="CDD" id="cd00090">
    <property type="entry name" value="HTH_ARSR"/>
    <property type="match status" value="1"/>
</dbReference>
<dbReference type="Pfam" id="PF01638">
    <property type="entry name" value="HxlR"/>
    <property type="match status" value="1"/>
</dbReference>
<evidence type="ECO:0000259" key="5">
    <source>
        <dbReference type="PROSITE" id="PS51118"/>
    </source>
</evidence>
<proteinExistence type="predicted"/>
<evidence type="ECO:0000256" key="2">
    <source>
        <dbReference type="ARBA" id="ARBA00023125"/>
    </source>
</evidence>
<reference evidence="7" key="1">
    <citation type="submission" date="2018-09" db="EMBL/GenBank/DDBJ databases">
        <authorList>
            <person name="Livingstone P.G."/>
            <person name="Whitworth D.E."/>
        </authorList>
    </citation>
    <scope>NUCLEOTIDE SEQUENCE [LARGE SCALE GENOMIC DNA]</scope>
    <source>
        <strain evidence="7">CA043D</strain>
    </source>
</reference>
<feature type="region of interest" description="Disordered" evidence="4">
    <location>
        <begin position="119"/>
        <end position="140"/>
    </location>
</feature>